<evidence type="ECO:0000313" key="19">
    <source>
        <dbReference type="Proteomes" id="UP000824890"/>
    </source>
</evidence>
<protein>
    <recommendedName>
        <fullName evidence="17">Protein kinase domain-containing protein</fullName>
    </recommendedName>
</protein>
<evidence type="ECO:0000256" key="14">
    <source>
        <dbReference type="ARBA" id="ARBA00023170"/>
    </source>
</evidence>
<evidence type="ECO:0000256" key="5">
    <source>
        <dbReference type="ARBA" id="ARBA00022679"/>
    </source>
</evidence>
<evidence type="ECO:0000256" key="11">
    <source>
        <dbReference type="ARBA" id="ARBA00022840"/>
    </source>
</evidence>
<comment type="similarity">
    <text evidence="3">In the C-terminal section; belongs to the protein kinase superfamily. Ser/Thr protein kinase family.</text>
</comment>
<dbReference type="InterPro" id="IPR008271">
    <property type="entry name" value="Ser/Thr_kinase_AS"/>
</dbReference>
<dbReference type="PROSITE" id="PS00107">
    <property type="entry name" value="PROTEIN_KINASE_ATP"/>
    <property type="match status" value="1"/>
</dbReference>
<proteinExistence type="inferred from homology"/>
<accession>A0ABQ7XW26</accession>
<evidence type="ECO:0000256" key="8">
    <source>
        <dbReference type="ARBA" id="ARBA00022734"/>
    </source>
</evidence>
<dbReference type="InterPro" id="IPR011009">
    <property type="entry name" value="Kinase-like_dom_sf"/>
</dbReference>
<evidence type="ECO:0000256" key="15">
    <source>
        <dbReference type="PROSITE-ProRule" id="PRU10141"/>
    </source>
</evidence>
<evidence type="ECO:0000256" key="9">
    <source>
        <dbReference type="ARBA" id="ARBA00022741"/>
    </source>
</evidence>
<name>A0ABQ7XW26_BRANA</name>
<dbReference type="Pfam" id="PF00139">
    <property type="entry name" value="Lectin_legB"/>
    <property type="match status" value="1"/>
</dbReference>
<feature type="binding site" evidence="15">
    <location>
        <position position="79"/>
    </location>
    <ligand>
        <name>ATP</name>
        <dbReference type="ChEBI" id="CHEBI:30616"/>
    </ligand>
</feature>
<dbReference type="Gene3D" id="1.10.510.10">
    <property type="entry name" value="Transferase(Phosphotransferase) domain 1"/>
    <property type="match status" value="2"/>
</dbReference>
<evidence type="ECO:0000256" key="1">
    <source>
        <dbReference type="ARBA" id="ARBA00004479"/>
    </source>
</evidence>
<dbReference type="InterPro" id="IPR013320">
    <property type="entry name" value="ConA-like_dom_sf"/>
</dbReference>
<evidence type="ECO:0000256" key="7">
    <source>
        <dbReference type="ARBA" id="ARBA00022729"/>
    </source>
</evidence>
<feature type="region of interest" description="Disordered" evidence="16">
    <location>
        <begin position="483"/>
        <end position="509"/>
    </location>
</feature>
<dbReference type="SMART" id="SM00220">
    <property type="entry name" value="S_TKc"/>
    <property type="match status" value="1"/>
</dbReference>
<keyword evidence="13" id="KW-0472">Membrane</keyword>
<dbReference type="Gene3D" id="2.60.120.200">
    <property type="match status" value="1"/>
</dbReference>
<dbReference type="InterPro" id="IPR001220">
    <property type="entry name" value="Legume_lectin_dom"/>
</dbReference>
<dbReference type="PROSITE" id="PS50011">
    <property type="entry name" value="PROTEIN_KINASE_DOM"/>
    <property type="match status" value="1"/>
</dbReference>
<keyword evidence="5" id="KW-0808">Transferase</keyword>
<dbReference type="PROSITE" id="PS00108">
    <property type="entry name" value="PROTEIN_KINASE_ST"/>
    <property type="match status" value="1"/>
</dbReference>
<dbReference type="PANTHER" id="PTHR27007">
    <property type="match status" value="1"/>
</dbReference>
<dbReference type="Gene3D" id="3.30.200.20">
    <property type="entry name" value="Phosphorylase Kinase, domain 1"/>
    <property type="match status" value="1"/>
</dbReference>
<keyword evidence="6" id="KW-0812">Transmembrane</keyword>
<keyword evidence="11 15" id="KW-0067">ATP-binding</keyword>
<feature type="domain" description="Protein kinase" evidence="17">
    <location>
        <begin position="47"/>
        <end position="294"/>
    </location>
</feature>
<feature type="non-terminal residue" evidence="18">
    <location>
        <position position="788"/>
    </location>
</feature>
<dbReference type="SUPFAM" id="SSF49899">
    <property type="entry name" value="Concanavalin A-like lectins/glucanases"/>
    <property type="match status" value="1"/>
</dbReference>
<dbReference type="InterPro" id="IPR050528">
    <property type="entry name" value="L-type_Lectin-RKs"/>
</dbReference>
<evidence type="ECO:0000313" key="18">
    <source>
        <dbReference type="EMBL" id="KAH0860133.1"/>
    </source>
</evidence>
<feature type="compositionally biased region" description="Polar residues" evidence="16">
    <location>
        <begin position="494"/>
        <end position="509"/>
    </location>
</feature>
<evidence type="ECO:0000256" key="4">
    <source>
        <dbReference type="ARBA" id="ARBA00022527"/>
    </source>
</evidence>
<dbReference type="EMBL" id="JAGKQM010000019">
    <property type="protein sequence ID" value="KAH0860133.1"/>
    <property type="molecule type" value="Genomic_DNA"/>
</dbReference>
<dbReference type="CDD" id="cd06899">
    <property type="entry name" value="lectin_legume_LecRK_Arcelin_ConA"/>
    <property type="match status" value="1"/>
</dbReference>
<keyword evidence="14" id="KW-0675">Receptor</keyword>
<keyword evidence="12" id="KW-1133">Transmembrane helix</keyword>
<evidence type="ECO:0000256" key="16">
    <source>
        <dbReference type="SAM" id="MobiDB-lite"/>
    </source>
</evidence>
<keyword evidence="10" id="KW-0418">Kinase</keyword>
<evidence type="ECO:0000259" key="17">
    <source>
        <dbReference type="PROSITE" id="PS50011"/>
    </source>
</evidence>
<evidence type="ECO:0000256" key="13">
    <source>
        <dbReference type="ARBA" id="ARBA00023136"/>
    </source>
</evidence>
<comment type="similarity">
    <text evidence="2">In the N-terminal section; belongs to the leguminous lectin family.</text>
</comment>
<organism evidence="18 19">
    <name type="scientific">Brassica napus</name>
    <name type="common">Rape</name>
    <dbReference type="NCBI Taxonomy" id="3708"/>
    <lineage>
        <taxon>Eukaryota</taxon>
        <taxon>Viridiplantae</taxon>
        <taxon>Streptophyta</taxon>
        <taxon>Embryophyta</taxon>
        <taxon>Tracheophyta</taxon>
        <taxon>Spermatophyta</taxon>
        <taxon>Magnoliopsida</taxon>
        <taxon>eudicotyledons</taxon>
        <taxon>Gunneridae</taxon>
        <taxon>Pentapetalae</taxon>
        <taxon>rosids</taxon>
        <taxon>malvids</taxon>
        <taxon>Brassicales</taxon>
        <taxon>Brassicaceae</taxon>
        <taxon>Brassiceae</taxon>
        <taxon>Brassica</taxon>
    </lineage>
</organism>
<dbReference type="SUPFAM" id="SSF56112">
    <property type="entry name" value="Protein kinase-like (PK-like)"/>
    <property type="match status" value="1"/>
</dbReference>
<comment type="subcellular location">
    <subcellularLocation>
        <location evidence="1">Membrane</location>
        <topology evidence="1">Single-pass type I membrane protein</topology>
    </subcellularLocation>
</comment>
<dbReference type="InterPro" id="IPR017441">
    <property type="entry name" value="Protein_kinase_ATP_BS"/>
</dbReference>
<evidence type="ECO:0000256" key="10">
    <source>
        <dbReference type="ARBA" id="ARBA00022777"/>
    </source>
</evidence>
<keyword evidence="4" id="KW-0723">Serine/threonine-protein kinase</keyword>
<comment type="caution">
    <text evidence="18">The sequence shown here is derived from an EMBL/GenBank/DDBJ whole genome shotgun (WGS) entry which is preliminary data.</text>
</comment>
<sequence>MVYFWQIPLAFGAYRRNLYAEVREEWENVYGPLRYSYKSLYKATKGFSRNEFLGKGDFGEVYKGTLPRNIELREVAVKKVSHEGEHGMKQFVSEIVCMRSLKHRSLVPLLGYCRRKHELILVSEYMPNGSLDGYLFNHDKPTLPWWRRFAILKDISLALNYLHTEADQVVIHRDIKASNVMLDAEFNGRLGDFGMSRLYERGADPTTTAALLVGGGLWSLACQLKNVLLKWVCECWRGSSLLDAMDPRLTEFSSEEVERVLKVGLLCANLAPDARPSMEQVVQYLNGNVLMPEFWPYSPGIGALTPTLFSPSQHSLPSLSLSSSSYNNSMEWTMKISDNFLILGLLWSTIIPENSQASKTLQFSLPPYRLMLKHDDLPPLGLTDDALLPWLLWDLWKARNLMVEDIITKAVVDARAWEMANFQTRIQEKKAPNLVALCIMQETDMGDVRGKFRGIYLDVLTMAGVCNGSTTRGEEEITVNHYEREEKSKRKKTLTLSGPNDSRSSSGNHLDSFQQETTFVYNGFDQGDRIHLQGGARILPKKDVLQLTNATTTQIGRAFFKQPIEFNPSEPISFSTHFVCALVRVTEVSSHGMAFFVSHSTDFVGAEPSRYFGLFNANESASTLAVELDISKALDVLDINDNHVGIDVNRAVSVQSANASYYSDKEGRKIDMKLVSGQPIQVWVDYEGTTLNVSLSPLKNQKPSRPLLSSTSINLTEIVQGRRMFVGFSGSTGSGVVNQYVLGWSFSKSMASLQKIDVSKLPKAPYPSNKNKYTSLVYDILLGLLAFL</sequence>
<keyword evidence="8" id="KW-0430">Lectin</keyword>
<dbReference type="Pfam" id="PF07714">
    <property type="entry name" value="PK_Tyr_Ser-Thr"/>
    <property type="match status" value="1"/>
</dbReference>
<gene>
    <name evidence="18" type="ORF">HID58_088394</name>
</gene>
<dbReference type="InterPro" id="IPR001245">
    <property type="entry name" value="Ser-Thr/Tyr_kinase_cat_dom"/>
</dbReference>
<evidence type="ECO:0000256" key="3">
    <source>
        <dbReference type="ARBA" id="ARBA00010217"/>
    </source>
</evidence>
<evidence type="ECO:0000256" key="2">
    <source>
        <dbReference type="ARBA" id="ARBA00008536"/>
    </source>
</evidence>
<dbReference type="Proteomes" id="UP000824890">
    <property type="component" value="Unassembled WGS sequence"/>
</dbReference>
<evidence type="ECO:0000256" key="6">
    <source>
        <dbReference type="ARBA" id="ARBA00022692"/>
    </source>
</evidence>
<evidence type="ECO:0000256" key="12">
    <source>
        <dbReference type="ARBA" id="ARBA00022989"/>
    </source>
</evidence>
<reference evidence="18 19" key="1">
    <citation type="submission" date="2021-05" db="EMBL/GenBank/DDBJ databases">
        <title>Genome Assembly of Synthetic Allotetraploid Brassica napus Reveals Homoeologous Exchanges between Subgenomes.</title>
        <authorList>
            <person name="Davis J.T."/>
        </authorList>
    </citation>
    <scope>NUCLEOTIDE SEQUENCE [LARGE SCALE GENOMIC DNA]</scope>
    <source>
        <strain evidence="19">cv. Da-Ae</strain>
        <tissue evidence="18">Seedling</tissue>
    </source>
</reference>
<dbReference type="InterPro" id="IPR000719">
    <property type="entry name" value="Prot_kinase_dom"/>
</dbReference>
<keyword evidence="9 15" id="KW-0547">Nucleotide-binding</keyword>
<keyword evidence="7" id="KW-0732">Signal</keyword>
<keyword evidence="19" id="KW-1185">Reference proteome</keyword>